<dbReference type="SUPFAM" id="SSF52047">
    <property type="entry name" value="RNI-like"/>
    <property type="match status" value="1"/>
</dbReference>
<proteinExistence type="predicted"/>
<dbReference type="Proteomes" id="UP000799770">
    <property type="component" value="Unassembled WGS sequence"/>
</dbReference>
<evidence type="ECO:0000256" key="1">
    <source>
        <dbReference type="SAM" id="MobiDB-lite"/>
    </source>
</evidence>
<keyword evidence="3" id="KW-1185">Reference proteome</keyword>
<name>A0A6A5Z724_9PLEO</name>
<protein>
    <recommendedName>
        <fullName evidence="4">Tafazzin</fullName>
    </recommendedName>
</protein>
<feature type="compositionally biased region" description="Basic and acidic residues" evidence="1">
    <location>
        <begin position="43"/>
        <end position="61"/>
    </location>
</feature>
<feature type="region of interest" description="Disordered" evidence="1">
    <location>
        <begin position="81"/>
        <end position="116"/>
    </location>
</feature>
<gene>
    <name evidence="2" type="ORF">BDV96DRAFT_495224</name>
</gene>
<organism evidence="2 3">
    <name type="scientific">Lophiotrema nucula</name>
    <dbReference type="NCBI Taxonomy" id="690887"/>
    <lineage>
        <taxon>Eukaryota</taxon>
        <taxon>Fungi</taxon>
        <taxon>Dikarya</taxon>
        <taxon>Ascomycota</taxon>
        <taxon>Pezizomycotina</taxon>
        <taxon>Dothideomycetes</taxon>
        <taxon>Pleosporomycetidae</taxon>
        <taxon>Pleosporales</taxon>
        <taxon>Lophiotremataceae</taxon>
        <taxon>Lophiotrema</taxon>
    </lineage>
</organism>
<reference evidence="2" key="1">
    <citation type="journal article" date="2020" name="Stud. Mycol.">
        <title>101 Dothideomycetes genomes: a test case for predicting lifestyles and emergence of pathogens.</title>
        <authorList>
            <person name="Haridas S."/>
            <person name="Albert R."/>
            <person name="Binder M."/>
            <person name="Bloem J."/>
            <person name="Labutti K."/>
            <person name="Salamov A."/>
            <person name="Andreopoulos B."/>
            <person name="Baker S."/>
            <person name="Barry K."/>
            <person name="Bills G."/>
            <person name="Bluhm B."/>
            <person name="Cannon C."/>
            <person name="Castanera R."/>
            <person name="Culley D."/>
            <person name="Daum C."/>
            <person name="Ezra D."/>
            <person name="Gonzalez J."/>
            <person name="Henrissat B."/>
            <person name="Kuo A."/>
            <person name="Liang C."/>
            <person name="Lipzen A."/>
            <person name="Lutzoni F."/>
            <person name="Magnuson J."/>
            <person name="Mondo S."/>
            <person name="Nolan M."/>
            <person name="Ohm R."/>
            <person name="Pangilinan J."/>
            <person name="Park H.-J."/>
            <person name="Ramirez L."/>
            <person name="Alfaro M."/>
            <person name="Sun H."/>
            <person name="Tritt A."/>
            <person name="Yoshinaga Y."/>
            <person name="Zwiers L.-H."/>
            <person name="Turgeon B."/>
            <person name="Goodwin S."/>
            <person name="Spatafora J."/>
            <person name="Crous P."/>
            <person name="Grigoriev I."/>
        </authorList>
    </citation>
    <scope>NUCLEOTIDE SEQUENCE</scope>
    <source>
        <strain evidence="2">CBS 627.86</strain>
    </source>
</reference>
<feature type="compositionally biased region" description="Low complexity" evidence="1">
    <location>
        <begin position="20"/>
        <end position="39"/>
    </location>
</feature>
<evidence type="ECO:0000313" key="3">
    <source>
        <dbReference type="Proteomes" id="UP000799770"/>
    </source>
</evidence>
<dbReference type="EMBL" id="ML977326">
    <property type="protein sequence ID" value="KAF2114198.1"/>
    <property type="molecule type" value="Genomic_DNA"/>
</dbReference>
<sequence>MPKKHQPNYNKTKPSYVHPSLQSSKSSSASTPTSPQSVSERIQQLRREAAPRATTERRDEVTDVVTRRSVPPALRRILHIAEVDAPAPKPGSRFSRAPRTGARPPPGPAAPSSWLDASRHAPDYLRKLRKKWHGEDGSAGLEKLSMLARVCDEEYKRLPPNPSLIHSTLKTFAVNFADLIEYEQYYVPALPVPLKEALLSYLSLYAPKGSLTFKSFKILFSTDKEVEGATGSEDIRFLDLTNLMSEGFSLGDLNKCLTRSFPTAASVTGGLKDLSLDTVNKGKEKAASIDIVESWEDEADEADEAIVAPLPSTLSVPLFPKLTRLSLAHPGSWASWSDLLNVSPTLKTITHLSLAYWPVPSTTPNAATTSMVSKHKTIALGGSSFYSELDDDWHEAANILRRLSQNTYCLRWLDLEGCTWNKALTWDLPSNPRLGSLDFLSQNPDEWARPTSTPGPDWNGAWRQIEYLNLFQGWIPSDQRSIMAMPAGLIPVQLLNWLREHREEEEWQDKLKFDTGHAVTEWIDREKVARNVGFAVHQLRKAAGGKWCKVDYGWEPFVEHRPPPKEESDDA</sequence>
<dbReference type="AlphaFoldDB" id="A0A6A5Z724"/>
<evidence type="ECO:0008006" key="4">
    <source>
        <dbReference type="Google" id="ProtNLM"/>
    </source>
</evidence>
<evidence type="ECO:0000313" key="2">
    <source>
        <dbReference type="EMBL" id="KAF2114198.1"/>
    </source>
</evidence>
<accession>A0A6A5Z724</accession>
<dbReference type="OrthoDB" id="193467at2759"/>
<feature type="region of interest" description="Disordered" evidence="1">
    <location>
        <begin position="1"/>
        <end position="65"/>
    </location>
</feature>